<evidence type="ECO:0000256" key="5">
    <source>
        <dbReference type="ARBA" id="ARBA00022989"/>
    </source>
</evidence>
<accession>A0A4R6M7G1</accession>
<feature type="transmembrane region" description="Helical" evidence="7">
    <location>
        <begin position="212"/>
        <end position="237"/>
    </location>
</feature>
<name>A0A4R6M7G1_9GAMM</name>
<keyword evidence="10" id="KW-1185">Reference proteome</keyword>
<keyword evidence="2 7" id="KW-0813">Transport</keyword>
<dbReference type="Pfam" id="PF00528">
    <property type="entry name" value="BPD_transp_1"/>
    <property type="match status" value="1"/>
</dbReference>
<gene>
    <name evidence="9" type="ORF">DFP79_2130</name>
</gene>
<feature type="domain" description="ABC transmembrane type-1" evidence="8">
    <location>
        <begin position="91"/>
        <end position="280"/>
    </location>
</feature>
<comment type="subcellular location">
    <subcellularLocation>
        <location evidence="1 7">Cell membrane</location>
        <topology evidence="1 7">Multi-pass membrane protein</topology>
    </subcellularLocation>
</comment>
<keyword evidence="6 7" id="KW-0472">Membrane</keyword>
<reference evidence="9 10" key="1">
    <citation type="submission" date="2019-03" db="EMBL/GenBank/DDBJ databases">
        <title>Genomic Encyclopedia of Type Strains, Phase III (KMG-III): the genomes of soil and plant-associated and newly described type strains.</title>
        <authorList>
            <person name="Whitman W."/>
        </authorList>
    </citation>
    <scope>NUCLEOTIDE SEQUENCE [LARGE SCALE GENOMIC DNA]</scope>
    <source>
        <strain evidence="9 10">CECT 7378</strain>
    </source>
</reference>
<evidence type="ECO:0000256" key="3">
    <source>
        <dbReference type="ARBA" id="ARBA00022475"/>
    </source>
</evidence>
<dbReference type="InterPro" id="IPR000515">
    <property type="entry name" value="MetI-like"/>
</dbReference>
<feature type="transmembrane region" description="Helical" evidence="7">
    <location>
        <begin position="155"/>
        <end position="173"/>
    </location>
</feature>
<feature type="transmembrane region" description="Helical" evidence="7">
    <location>
        <begin position="126"/>
        <end position="149"/>
    </location>
</feature>
<feature type="transmembrane region" description="Helical" evidence="7">
    <location>
        <begin position="32"/>
        <end position="52"/>
    </location>
</feature>
<proteinExistence type="inferred from homology"/>
<dbReference type="PANTHER" id="PTHR43386:SF1">
    <property type="entry name" value="D,D-DIPEPTIDE TRANSPORT SYSTEM PERMEASE PROTEIN DDPC-RELATED"/>
    <property type="match status" value="1"/>
</dbReference>
<evidence type="ECO:0000256" key="4">
    <source>
        <dbReference type="ARBA" id="ARBA00022692"/>
    </source>
</evidence>
<keyword evidence="5 7" id="KW-1133">Transmembrane helix</keyword>
<comment type="similarity">
    <text evidence="7">Belongs to the binding-protein-dependent transport system permease family.</text>
</comment>
<dbReference type="EMBL" id="SNXC01000012">
    <property type="protein sequence ID" value="TDO97313.1"/>
    <property type="molecule type" value="Genomic_DNA"/>
</dbReference>
<dbReference type="OrthoDB" id="9783218at2"/>
<evidence type="ECO:0000313" key="10">
    <source>
        <dbReference type="Proteomes" id="UP000294656"/>
    </source>
</evidence>
<dbReference type="CDD" id="cd06261">
    <property type="entry name" value="TM_PBP2"/>
    <property type="match status" value="1"/>
</dbReference>
<evidence type="ECO:0000256" key="7">
    <source>
        <dbReference type="RuleBase" id="RU363032"/>
    </source>
</evidence>
<feature type="transmembrane region" description="Helical" evidence="7">
    <location>
        <begin position="91"/>
        <end position="119"/>
    </location>
</feature>
<keyword evidence="4 7" id="KW-0812">Transmembrane</keyword>
<comment type="caution">
    <text evidence="9">The sequence shown here is derived from an EMBL/GenBank/DDBJ whole genome shotgun (WGS) entry which is preliminary data.</text>
</comment>
<evidence type="ECO:0000256" key="2">
    <source>
        <dbReference type="ARBA" id="ARBA00022448"/>
    </source>
</evidence>
<keyword evidence="3" id="KW-1003">Cell membrane</keyword>
<dbReference type="PROSITE" id="PS50928">
    <property type="entry name" value="ABC_TM1"/>
    <property type="match status" value="1"/>
</dbReference>
<evidence type="ECO:0000313" key="9">
    <source>
        <dbReference type="EMBL" id="TDO97313.1"/>
    </source>
</evidence>
<protein>
    <submittedName>
        <fullName evidence="9">Peptide/nickel transport system permease protein</fullName>
    </submittedName>
</protein>
<feature type="transmembrane region" description="Helical" evidence="7">
    <location>
        <begin position="260"/>
        <end position="280"/>
    </location>
</feature>
<dbReference type="Gene3D" id="1.10.3720.10">
    <property type="entry name" value="MetI-like"/>
    <property type="match status" value="1"/>
</dbReference>
<sequence length="284" mass="31099">MMYTEANSPPTPTFRPTNRVKKAFRSATSQQWFGFAILATLLIFSFLAPHFVSVDGAEQDLGAILTSPNAEHWLGTDHFGRSMWVRLADAIALSFGLAALCVLTASTAGIALGVLSAWFPTRFGKVVELLTTILLALPGLVLVLIFAAIVPGSFWMLYFAIALIQWVEYYRVVRAICQPLIHSPEMEASQLMGFGRWYCFKRHLLPAILPQVLTIAAFGAANAILMMASLGFVYVGIQPPLAELGLMTVELFPYYSDAPWLLAEPLVSLAAMVLGCQLLGRRNA</sequence>
<dbReference type="GO" id="GO:0005886">
    <property type="term" value="C:plasma membrane"/>
    <property type="evidence" value="ECO:0007669"/>
    <property type="project" value="UniProtKB-SubCell"/>
</dbReference>
<dbReference type="SUPFAM" id="SSF161098">
    <property type="entry name" value="MetI-like"/>
    <property type="match status" value="1"/>
</dbReference>
<dbReference type="Proteomes" id="UP000294656">
    <property type="component" value="Unassembled WGS sequence"/>
</dbReference>
<dbReference type="RefSeq" id="WP_133503897.1">
    <property type="nucleotide sequence ID" value="NZ_SNXC01000012.1"/>
</dbReference>
<dbReference type="InterPro" id="IPR050366">
    <property type="entry name" value="BP-dependent_transpt_permease"/>
</dbReference>
<evidence type="ECO:0000256" key="1">
    <source>
        <dbReference type="ARBA" id="ARBA00004651"/>
    </source>
</evidence>
<dbReference type="PANTHER" id="PTHR43386">
    <property type="entry name" value="OLIGOPEPTIDE TRANSPORT SYSTEM PERMEASE PROTEIN APPC"/>
    <property type="match status" value="1"/>
</dbReference>
<evidence type="ECO:0000259" key="8">
    <source>
        <dbReference type="PROSITE" id="PS50928"/>
    </source>
</evidence>
<dbReference type="AlphaFoldDB" id="A0A4R6M7G1"/>
<dbReference type="GO" id="GO:0071916">
    <property type="term" value="F:dipeptide transmembrane transporter activity"/>
    <property type="evidence" value="ECO:0007669"/>
    <property type="project" value="TreeGrafter"/>
</dbReference>
<evidence type="ECO:0000256" key="6">
    <source>
        <dbReference type="ARBA" id="ARBA00023136"/>
    </source>
</evidence>
<dbReference type="InterPro" id="IPR035906">
    <property type="entry name" value="MetI-like_sf"/>
</dbReference>
<organism evidence="9 10">
    <name type="scientific">Marinomonas balearica</name>
    <dbReference type="NCBI Taxonomy" id="491947"/>
    <lineage>
        <taxon>Bacteria</taxon>
        <taxon>Pseudomonadati</taxon>
        <taxon>Pseudomonadota</taxon>
        <taxon>Gammaproteobacteria</taxon>
        <taxon>Oceanospirillales</taxon>
        <taxon>Oceanospirillaceae</taxon>
        <taxon>Marinomonas</taxon>
    </lineage>
</organism>